<feature type="region of interest" description="Disordered" evidence="1">
    <location>
        <begin position="333"/>
        <end position="367"/>
    </location>
</feature>
<name>A0A840J0T6_9PSEU</name>
<feature type="compositionally biased region" description="Polar residues" evidence="1">
    <location>
        <begin position="357"/>
        <end position="367"/>
    </location>
</feature>
<dbReference type="EMBL" id="JACHMG010000001">
    <property type="protein sequence ID" value="MBB4688711.1"/>
    <property type="molecule type" value="Genomic_DNA"/>
</dbReference>
<dbReference type="NCBIfam" id="TIGR00996">
    <property type="entry name" value="Mtu_fam_mce"/>
    <property type="match status" value="1"/>
</dbReference>
<evidence type="ECO:0000313" key="4">
    <source>
        <dbReference type="EMBL" id="MBB4688711.1"/>
    </source>
</evidence>
<evidence type="ECO:0000256" key="1">
    <source>
        <dbReference type="SAM" id="MobiDB-lite"/>
    </source>
</evidence>
<dbReference type="PANTHER" id="PTHR33371:SF16">
    <property type="entry name" value="MCE-FAMILY PROTEIN MCE3F"/>
    <property type="match status" value="1"/>
</dbReference>
<comment type="caution">
    <text evidence="4">The sequence shown here is derived from an EMBL/GenBank/DDBJ whole genome shotgun (WGS) entry which is preliminary data.</text>
</comment>
<accession>A0A840J0T6</accession>
<dbReference type="Pfam" id="PF11887">
    <property type="entry name" value="Mce4_CUP1"/>
    <property type="match status" value="1"/>
</dbReference>
<dbReference type="Proteomes" id="UP000581769">
    <property type="component" value="Unassembled WGS sequence"/>
</dbReference>
<dbReference type="PANTHER" id="PTHR33371">
    <property type="entry name" value="INTERMEMBRANE PHOSPHOLIPID TRANSPORT SYSTEM BINDING PROTEIN MLAD-RELATED"/>
    <property type="match status" value="1"/>
</dbReference>
<dbReference type="GO" id="GO:0005576">
    <property type="term" value="C:extracellular region"/>
    <property type="evidence" value="ECO:0007669"/>
    <property type="project" value="TreeGrafter"/>
</dbReference>
<organism evidence="4 5">
    <name type="scientific">Amycolatopsis jiangsuensis</name>
    <dbReference type="NCBI Taxonomy" id="1181879"/>
    <lineage>
        <taxon>Bacteria</taxon>
        <taxon>Bacillati</taxon>
        <taxon>Actinomycetota</taxon>
        <taxon>Actinomycetes</taxon>
        <taxon>Pseudonocardiales</taxon>
        <taxon>Pseudonocardiaceae</taxon>
        <taxon>Amycolatopsis</taxon>
    </lineage>
</organism>
<feature type="compositionally biased region" description="Polar residues" evidence="1">
    <location>
        <begin position="333"/>
        <end position="345"/>
    </location>
</feature>
<evidence type="ECO:0000313" key="5">
    <source>
        <dbReference type="Proteomes" id="UP000581769"/>
    </source>
</evidence>
<proteinExistence type="predicted"/>
<dbReference type="InterPro" id="IPR003399">
    <property type="entry name" value="Mce/MlaD"/>
</dbReference>
<dbReference type="InterPro" id="IPR052336">
    <property type="entry name" value="MlaD_Phospholipid_Transporter"/>
</dbReference>
<dbReference type="AlphaFoldDB" id="A0A840J0T6"/>
<dbReference type="RefSeq" id="WP_184783355.1">
    <property type="nucleotide sequence ID" value="NZ_JACHMG010000001.1"/>
</dbReference>
<evidence type="ECO:0000259" key="3">
    <source>
        <dbReference type="Pfam" id="PF11887"/>
    </source>
</evidence>
<dbReference type="InterPro" id="IPR024516">
    <property type="entry name" value="Mce_C"/>
</dbReference>
<gene>
    <name evidence="4" type="ORF">BJY18_006196</name>
</gene>
<keyword evidence="5" id="KW-1185">Reference proteome</keyword>
<reference evidence="4 5" key="1">
    <citation type="submission" date="2020-08" db="EMBL/GenBank/DDBJ databases">
        <title>Sequencing the genomes of 1000 actinobacteria strains.</title>
        <authorList>
            <person name="Klenk H.-P."/>
        </authorList>
    </citation>
    <scope>NUCLEOTIDE SEQUENCE [LARGE SCALE GENOMIC DNA]</scope>
    <source>
        <strain evidence="4 5">DSM 45859</strain>
    </source>
</reference>
<dbReference type="InterPro" id="IPR005693">
    <property type="entry name" value="Mce"/>
</dbReference>
<evidence type="ECO:0000259" key="2">
    <source>
        <dbReference type="Pfam" id="PF02470"/>
    </source>
</evidence>
<dbReference type="Pfam" id="PF02470">
    <property type="entry name" value="MlaD"/>
    <property type="match status" value="1"/>
</dbReference>
<sequence length="367" mass="38205">MLSRVVRVQVALFGVLAIGGTAYVGASYAGLDKLFLDRGYTVVAQFPSGGGIFSNAEVTYRGVPVGRVGDLRLTAGGMEADLNLDSGTPAVPADTQAVVADRSAVGEQYVDLRPRTDGGPDLHDGSVITEKDTEIPLRVDTVLATTDSFVESVPKPALRTVVDELYDATSGAGPALDDLVGKGIEFVETASAHVEPLTNLVTDATTVLETQVQQADAIRSFGTNAAQVAAALKQADGDVRALIPVVPDAVNEVNTLIRDSGPRLGVLLANLLTTSQVLESRQDGVRQLLVTAPKAVQAASSVIRPDGAHVGLALNFFDPLPCTTGYTTTYRNGLDTSTRPLNTSAECALPKGDPTNVRGSQNAPGGR</sequence>
<feature type="domain" description="Mammalian cell entry C-terminal" evidence="3">
    <location>
        <begin position="121"/>
        <end position="297"/>
    </location>
</feature>
<protein>
    <submittedName>
        <fullName evidence="4">Phospholipid/cholesterol/gamma-HCH transport system substrate-binding protein</fullName>
    </submittedName>
</protein>
<feature type="domain" description="Mce/MlaD" evidence="2">
    <location>
        <begin position="38"/>
        <end position="114"/>
    </location>
</feature>